<protein>
    <submittedName>
        <fullName evidence="1">Uncharacterized protein</fullName>
    </submittedName>
</protein>
<evidence type="ECO:0000313" key="2">
    <source>
        <dbReference type="Proteomes" id="UP000184111"/>
    </source>
</evidence>
<proteinExistence type="predicted"/>
<dbReference type="RefSeq" id="WP_143172547.1">
    <property type="nucleotide sequence ID" value="NZ_FRBI01000016.1"/>
</dbReference>
<name>A0A1M7MFF5_9ACTN</name>
<sequence>MIFPLADITIHEQGITQITPPGHCLVTGTGPDGILRFFLYDGPTPTDAGLCGSVVLPTPDQVIAGAPFTAHDPAGTRVSGKSQSPELMLAHLTELAATAAARDTP</sequence>
<gene>
    <name evidence="1" type="ORF">SAMN05216499_1165</name>
</gene>
<evidence type="ECO:0000313" key="1">
    <source>
        <dbReference type="EMBL" id="SHM89133.1"/>
    </source>
</evidence>
<organism evidence="1 2">
    <name type="scientific">Actinacidiphila paucisporea</name>
    <dbReference type="NCBI Taxonomy" id="310782"/>
    <lineage>
        <taxon>Bacteria</taxon>
        <taxon>Bacillati</taxon>
        <taxon>Actinomycetota</taxon>
        <taxon>Actinomycetes</taxon>
        <taxon>Kitasatosporales</taxon>
        <taxon>Streptomycetaceae</taxon>
        <taxon>Actinacidiphila</taxon>
    </lineage>
</organism>
<dbReference type="EMBL" id="FRBI01000016">
    <property type="protein sequence ID" value="SHM89133.1"/>
    <property type="molecule type" value="Genomic_DNA"/>
</dbReference>
<dbReference type="Proteomes" id="UP000184111">
    <property type="component" value="Unassembled WGS sequence"/>
</dbReference>
<reference evidence="1 2" key="1">
    <citation type="submission" date="2016-11" db="EMBL/GenBank/DDBJ databases">
        <authorList>
            <person name="Jaros S."/>
            <person name="Januszkiewicz K."/>
            <person name="Wedrychowicz H."/>
        </authorList>
    </citation>
    <scope>NUCLEOTIDE SEQUENCE [LARGE SCALE GENOMIC DNA]</scope>
    <source>
        <strain evidence="1 2">CGMCC 4.2025</strain>
    </source>
</reference>
<keyword evidence="2" id="KW-1185">Reference proteome</keyword>
<accession>A0A1M7MFF5</accession>
<dbReference type="OrthoDB" id="4335292at2"/>
<dbReference type="AlphaFoldDB" id="A0A1M7MFF5"/>